<comment type="caution">
    <text evidence="7">The sequence shown here is derived from an EMBL/GenBank/DDBJ whole genome shotgun (WGS) entry which is preliminary data.</text>
</comment>
<reference evidence="7" key="1">
    <citation type="submission" date="2022-11" db="EMBL/GenBank/DDBJ databases">
        <authorList>
            <person name="Morgan W.R."/>
            <person name="Tartar A."/>
        </authorList>
    </citation>
    <scope>NUCLEOTIDE SEQUENCE</scope>
    <source>
        <strain evidence="7">ARSEF 373</strain>
    </source>
</reference>
<keyword evidence="4 6" id="KW-1133">Transmembrane helix</keyword>
<evidence type="ECO:0000256" key="3">
    <source>
        <dbReference type="ARBA" id="ARBA00022692"/>
    </source>
</evidence>
<evidence type="ECO:0000256" key="4">
    <source>
        <dbReference type="ARBA" id="ARBA00022989"/>
    </source>
</evidence>
<keyword evidence="5 6" id="KW-0472">Membrane</keyword>
<dbReference type="PANTHER" id="PTHR12300:SF161">
    <property type="entry name" value="RECEPTOR EXPRESSION-ENHANCING PROTEIN"/>
    <property type="match status" value="1"/>
</dbReference>
<accession>A0AAV2Z9Q3</accession>
<feature type="transmembrane region" description="Helical" evidence="6">
    <location>
        <begin position="55"/>
        <end position="77"/>
    </location>
</feature>
<gene>
    <name evidence="7" type="ORF">N0F65_002895</name>
</gene>
<dbReference type="Pfam" id="PF03134">
    <property type="entry name" value="TB2_DP1_HVA22"/>
    <property type="match status" value="1"/>
</dbReference>
<reference evidence="7" key="2">
    <citation type="journal article" date="2023" name="Microbiol Resour">
        <title>Decontamination and Annotation of the Draft Genome Sequence of the Oomycete Lagenidium giganteum ARSEF 373.</title>
        <authorList>
            <person name="Morgan W.R."/>
            <person name="Tartar A."/>
        </authorList>
    </citation>
    <scope>NUCLEOTIDE SEQUENCE</scope>
    <source>
        <strain evidence="7">ARSEF 373</strain>
    </source>
</reference>
<comment type="similarity">
    <text evidence="2">Belongs to the DP1 family.</text>
</comment>
<proteinExistence type="inferred from homology"/>
<evidence type="ECO:0000313" key="7">
    <source>
        <dbReference type="EMBL" id="DBA03487.1"/>
    </source>
</evidence>
<evidence type="ECO:0000256" key="2">
    <source>
        <dbReference type="ARBA" id="ARBA00008573"/>
    </source>
</evidence>
<keyword evidence="8" id="KW-1185">Reference proteome</keyword>
<evidence type="ECO:0000313" key="8">
    <source>
        <dbReference type="Proteomes" id="UP001146120"/>
    </source>
</evidence>
<dbReference type="AlphaFoldDB" id="A0AAV2Z9Q3"/>
<comment type="subcellular location">
    <subcellularLocation>
        <location evidence="1">Membrane</location>
        <topology evidence="1">Multi-pass membrane protein</topology>
    </subcellularLocation>
</comment>
<dbReference type="Proteomes" id="UP001146120">
    <property type="component" value="Unassembled WGS sequence"/>
</dbReference>
<evidence type="ECO:0000256" key="1">
    <source>
        <dbReference type="ARBA" id="ARBA00004141"/>
    </source>
</evidence>
<protein>
    <submittedName>
        <fullName evidence="7">Uncharacterized protein</fullName>
    </submittedName>
</protein>
<keyword evidence="3 6" id="KW-0812">Transmembrane</keyword>
<dbReference type="GO" id="GO:0016020">
    <property type="term" value="C:membrane"/>
    <property type="evidence" value="ECO:0007669"/>
    <property type="project" value="UniProtKB-SubCell"/>
</dbReference>
<evidence type="ECO:0000256" key="5">
    <source>
        <dbReference type="ARBA" id="ARBA00023136"/>
    </source>
</evidence>
<organism evidence="7 8">
    <name type="scientific">Lagenidium giganteum</name>
    <dbReference type="NCBI Taxonomy" id="4803"/>
    <lineage>
        <taxon>Eukaryota</taxon>
        <taxon>Sar</taxon>
        <taxon>Stramenopiles</taxon>
        <taxon>Oomycota</taxon>
        <taxon>Peronosporomycetes</taxon>
        <taxon>Pythiales</taxon>
        <taxon>Pythiaceae</taxon>
    </lineage>
</organism>
<sequence length="759" mass="85605">MMARTMAAAAVDGDTSSSVEPLLEHGETDASVHLKHKKKRFWAGQRPIELGWKRVGVVFGCFLLVLLLVHVFFVLLLRNTTVDLEQLIVPDMCHTKSEGETVLNLHNPSYCQPRVGPLTIDVKRHNTSLVNVHLPAFDLSSGSSKVLLTVDYHMQTDAHTFYDIVFGASDAFLVHGVLPVEISCFLIPFTVKIDIGSMIENALKAQKGGQSPPGWRFRLPTSVEELEASRARKLSFDLQGELERLVTRVLKTIGLSHVVINSDDQEIFAFTDVSFDFSSQLLWNLPTLSLQMASDTRETILVAGFKQFVLGGGKTFISVFTDIFKSQTQPLQNMLQSFLSGDDVRLLVKGSNAGSDCFSLQVLDLVDMWLTVPGKIDGQPLLLRHYLVKPTLKELDSIKHKCLLELQVEIAVNNPLPIEIDLYQIAFDLLYVDVSDSPKEDPTFLLHIDDHNAIKWKAHEEHNITFSSAIREFDTCKDVIGVYLQDHLAFAIQHGQIQLGAANGNVTIPFSVAQIRIHPTQDETFTHRVLLELRTKHSSTWPPSFIATRRTIQRSVREHGLIVVATSLHGRISYPAYASFKALETRSPHDDKQWLTYWVVYGLCTSMETVSGKFTRWIPGYYITKMLFLIWMMLPKTKGAMIMYNVVLYPLLKKYEPYIDRKLLEAQAVAEECIEDFQKHGSEAISRRLVAVQKSEMVTNLTKAITSPLNSPRLRKQLRHVKNAIDKKQKVKVHAIKHVDVPPQVNPAEEQTPDVVTMD</sequence>
<dbReference type="EMBL" id="DAKRPA010000019">
    <property type="protein sequence ID" value="DBA03487.1"/>
    <property type="molecule type" value="Genomic_DNA"/>
</dbReference>
<name>A0AAV2Z9Q3_9STRA</name>
<evidence type="ECO:0000256" key="6">
    <source>
        <dbReference type="SAM" id="Phobius"/>
    </source>
</evidence>
<dbReference type="PANTHER" id="PTHR12300">
    <property type="entry name" value="HVA22-LIKE PROTEINS"/>
    <property type="match status" value="1"/>
</dbReference>
<dbReference type="InterPro" id="IPR004345">
    <property type="entry name" value="TB2_DP1_HVA22"/>
</dbReference>